<protein>
    <submittedName>
        <fullName evidence="1">Uncharacterized protein</fullName>
    </submittedName>
</protein>
<proteinExistence type="predicted"/>
<dbReference type="Proteomes" id="UP000007264">
    <property type="component" value="Unassembled WGS sequence"/>
</dbReference>
<dbReference type="KEGG" id="csl:COCSUDRAFT_32271"/>
<evidence type="ECO:0000313" key="1">
    <source>
        <dbReference type="EMBL" id="EIE26778.1"/>
    </source>
</evidence>
<organism evidence="1 2">
    <name type="scientific">Coccomyxa subellipsoidea (strain C-169)</name>
    <name type="common">Green microalga</name>
    <dbReference type="NCBI Taxonomy" id="574566"/>
    <lineage>
        <taxon>Eukaryota</taxon>
        <taxon>Viridiplantae</taxon>
        <taxon>Chlorophyta</taxon>
        <taxon>core chlorophytes</taxon>
        <taxon>Trebouxiophyceae</taxon>
        <taxon>Trebouxiophyceae incertae sedis</taxon>
        <taxon>Coccomyxaceae</taxon>
        <taxon>Coccomyxa</taxon>
        <taxon>Coccomyxa subellipsoidea</taxon>
    </lineage>
</organism>
<evidence type="ECO:0000313" key="2">
    <source>
        <dbReference type="Proteomes" id="UP000007264"/>
    </source>
</evidence>
<reference evidence="1 2" key="1">
    <citation type="journal article" date="2012" name="Genome Biol.">
        <title>The genome of the polar eukaryotic microalga coccomyxa subellipsoidea reveals traits of cold adaptation.</title>
        <authorList>
            <person name="Blanc G."/>
            <person name="Agarkova I."/>
            <person name="Grimwood J."/>
            <person name="Kuo A."/>
            <person name="Brueggeman A."/>
            <person name="Dunigan D."/>
            <person name="Gurnon J."/>
            <person name="Ladunga I."/>
            <person name="Lindquist E."/>
            <person name="Lucas S."/>
            <person name="Pangilinan J."/>
            <person name="Proschold T."/>
            <person name="Salamov A."/>
            <person name="Schmutz J."/>
            <person name="Weeks D."/>
            <person name="Yamada T."/>
            <person name="Claverie J.M."/>
            <person name="Grigoriev I."/>
            <person name="Van Etten J."/>
            <person name="Lomsadze A."/>
            <person name="Borodovsky M."/>
        </authorList>
    </citation>
    <scope>NUCLEOTIDE SEQUENCE [LARGE SCALE GENOMIC DNA]</scope>
    <source>
        <strain evidence="1 2">C-169</strain>
    </source>
</reference>
<accession>I0Z809</accession>
<keyword evidence="2" id="KW-1185">Reference proteome</keyword>
<comment type="caution">
    <text evidence="1">The sequence shown here is derived from an EMBL/GenBank/DDBJ whole genome shotgun (WGS) entry which is preliminary data.</text>
</comment>
<dbReference type="EMBL" id="AGSI01000002">
    <property type="protein sequence ID" value="EIE26778.1"/>
    <property type="molecule type" value="Genomic_DNA"/>
</dbReference>
<name>I0Z809_COCSC</name>
<dbReference type="AlphaFoldDB" id="I0Z809"/>
<dbReference type="GeneID" id="17044788"/>
<dbReference type="RefSeq" id="XP_005651322.1">
    <property type="nucleotide sequence ID" value="XM_005651265.1"/>
</dbReference>
<sequence length="51" mass="5399">MNSCLEAGTLGGHELLPKKKLDHEIKSELEKIPSSIKQGLCTAICASSSSD</sequence>
<gene>
    <name evidence="1" type="ORF">COCSUDRAFT_32271</name>
</gene>